<dbReference type="Pfam" id="PF12728">
    <property type="entry name" value="HTH_17"/>
    <property type="match status" value="1"/>
</dbReference>
<gene>
    <name evidence="2" type="ORF">IC231_04895</name>
</gene>
<dbReference type="EMBL" id="JACWZZ010000001">
    <property type="protein sequence ID" value="MBD2714367.1"/>
    <property type="molecule type" value="Genomic_DNA"/>
</dbReference>
<protein>
    <submittedName>
        <fullName evidence="2">Helix-turn-helix domain-containing protein</fullName>
    </submittedName>
</protein>
<evidence type="ECO:0000313" key="3">
    <source>
        <dbReference type="Proteomes" id="UP000642468"/>
    </source>
</evidence>
<dbReference type="InterPro" id="IPR041657">
    <property type="entry name" value="HTH_17"/>
</dbReference>
<accession>A0ABR8JC72</accession>
<feature type="domain" description="Helix-turn-helix" evidence="1">
    <location>
        <begin position="41"/>
        <end position="83"/>
    </location>
</feature>
<dbReference type="RefSeq" id="WP_190783453.1">
    <property type="nucleotide sequence ID" value="NZ_JACWZZ010000001.1"/>
</dbReference>
<comment type="caution">
    <text evidence="2">The sequence shown here is derived from an EMBL/GenBank/DDBJ whole genome shotgun (WGS) entry which is preliminary data.</text>
</comment>
<evidence type="ECO:0000259" key="1">
    <source>
        <dbReference type="Pfam" id="PF12728"/>
    </source>
</evidence>
<evidence type="ECO:0000313" key="2">
    <source>
        <dbReference type="EMBL" id="MBD2714367.1"/>
    </source>
</evidence>
<proteinExistence type="predicted"/>
<dbReference type="Proteomes" id="UP000642468">
    <property type="component" value="Unassembled WGS sequence"/>
</dbReference>
<organism evidence="2 3">
    <name type="scientific">Hymenobacter duratus</name>
    <dbReference type="NCBI Taxonomy" id="2771356"/>
    <lineage>
        <taxon>Bacteria</taxon>
        <taxon>Pseudomonadati</taxon>
        <taxon>Bacteroidota</taxon>
        <taxon>Cytophagia</taxon>
        <taxon>Cytophagales</taxon>
        <taxon>Hymenobacteraceae</taxon>
        <taxon>Hymenobacter</taxon>
    </lineage>
</organism>
<keyword evidence="3" id="KW-1185">Reference proteome</keyword>
<name>A0ABR8JC72_9BACT</name>
<sequence length="94" mass="10512">MYNPFEVLNTRLEKLEALITERLPINNIVAQAPELGGLALAQEVTRLSKARIYALVSARGIPHSKRGNKLYFSRSELLAWITAGNRAEQHKAGR</sequence>
<reference evidence="2 3" key="1">
    <citation type="submission" date="2020-09" db="EMBL/GenBank/DDBJ databases">
        <authorList>
            <person name="Kim M.K."/>
        </authorList>
    </citation>
    <scope>NUCLEOTIDE SEQUENCE [LARGE SCALE GENOMIC DNA]</scope>
    <source>
        <strain evidence="2 3">BT646</strain>
    </source>
</reference>